<keyword evidence="1" id="KW-0863">Zinc-finger</keyword>
<keyword evidence="1" id="KW-0479">Metal-binding</keyword>
<comment type="caution">
    <text evidence="3">The sequence shown here is derived from an EMBL/GenBank/DDBJ whole genome shotgun (WGS) entry which is preliminary data.</text>
</comment>
<dbReference type="InterPro" id="IPR007527">
    <property type="entry name" value="Znf_SWIM"/>
</dbReference>
<dbReference type="RefSeq" id="WP_380618000.1">
    <property type="nucleotide sequence ID" value="NZ_JBHSDK010000003.1"/>
</dbReference>
<dbReference type="Proteomes" id="UP001595823">
    <property type="component" value="Unassembled WGS sequence"/>
</dbReference>
<protein>
    <recommendedName>
        <fullName evidence="2">SWIM-type domain-containing protein</fullName>
    </recommendedName>
</protein>
<proteinExistence type="predicted"/>
<sequence>MADPFGQTWWGRKWWRSLETLGLGFPDPRITKGRAIATRGDVHEVDIRPGAVTGFVAEKEDVYEACLTIPVYPDEQWTEGLTRLALSPSATAALLTGTLSKRSDSVLAEAGIQLIPKKTAVAEKDRLESTCTCTDRRAVCGHGMALALASAAKMDEDATRILYLRGCNVESLPGRLRAARVASWDAAESV</sequence>
<dbReference type="PROSITE" id="PS50966">
    <property type="entry name" value="ZF_SWIM"/>
    <property type="match status" value="1"/>
</dbReference>
<dbReference type="EMBL" id="JBHSDK010000003">
    <property type="protein sequence ID" value="MFC4334266.1"/>
    <property type="molecule type" value="Genomic_DNA"/>
</dbReference>
<name>A0ABV8TUM1_9ACTN</name>
<reference evidence="4" key="1">
    <citation type="journal article" date="2019" name="Int. J. Syst. Evol. Microbiol.">
        <title>The Global Catalogue of Microorganisms (GCM) 10K type strain sequencing project: providing services to taxonomists for standard genome sequencing and annotation.</title>
        <authorList>
            <consortium name="The Broad Institute Genomics Platform"/>
            <consortium name="The Broad Institute Genome Sequencing Center for Infectious Disease"/>
            <person name="Wu L."/>
            <person name="Ma J."/>
        </authorList>
    </citation>
    <scope>NUCLEOTIDE SEQUENCE [LARGE SCALE GENOMIC DNA]</scope>
    <source>
        <strain evidence="4">IBRC-M 10908</strain>
    </source>
</reference>
<keyword evidence="4" id="KW-1185">Reference proteome</keyword>
<organism evidence="3 4">
    <name type="scientific">Salininema proteolyticum</name>
    <dbReference type="NCBI Taxonomy" id="1607685"/>
    <lineage>
        <taxon>Bacteria</taxon>
        <taxon>Bacillati</taxon>
        <taxon>Actinomycetota</taxon>
        <taxon>Actinomycetes</taxon>
        <taxon>Glycomycetales</taxon>
        <taxon>Glycomycetaceae</taxon>
        <taxon>Salininema</taxon>
    </lineage>
</organism>
<evidence type="ECO:0000313" key="3">
    <source>
        <dbReference type="EMBL" id="MFC4334266.1"/>
    </source>
</evidence>
<evidence type="ECO:0000313" key="4">
    <source>
        <dbReference type="Proteomes" id="UP001595823"/>
    </source>
</evidence>
<evidence type="ECO:0000256" key="1">
    <source>
        <dbReference type="PROSITE-ProRule" id="PRU00325"/>
    </source>
</evidence>
<evidence type="ECO:0000259" key="2">
    <source>
        <dbReference type="PROSITE" id="PS50966"/>
    </source>
</evidence>
<feature type="domain" description="SWIM-type" evidence="2">
    <location>
        <begin position="116"/>
        <end position="151"/>
    </location>
</feature>
<keyword evidence="1" id="KW-0862">Zinc</keyword>
<dbReference type="PANTHER" id="PTHR38133:SF1">
    <property type="entry name" value="SLR1429 PROTEIN"/>
    <property type="match status" value="1"/>
</dbReference>
<dbReference type="PANTHER" id="PTHR38133">
    <property type="entry name" value="SLR1429 PROTEIN"/>
    <property type="match status" value="1"/>
</dbReference>
<gene>
    <name evidence="3" type="ORF">ACFPET_03540</name>
</gene>
<accession>A0ABV8TUM1</accession>